<evidence type="ECO:0000313" key="3">
    <source>
        <dbReference type="Proteomes" id="UP000547674"/>
    </source>
</evidence>
<evidence type="ECO:0000313" key="2">
    <source>
        <dbReference type="EMBL" id="NNF08157.1"/>
    </source>
</evidence>
<feature type="chain" id="PRO_5030798809" evidence="1">
    <location>
        <begin position="25"/>
        <end position="414"/>
    </location>
</feature>
<name>A0A7Y2EBR0_UNCEI</name>
<protein>
    <submittedName>
        <fullName evidence="2">BamA/TamA family outer membrane protein</fullName>
    </submittedName>
</protein>
<dbReference type="InterPro" id="IPR043741">
    <property type="entry name" value="DUF5686"/>
</dbReference>
<reference evidence="2 3" key="1">
    <citation type="submission" date="2020-03" db="EMBL/GenBank/DDBJ databases">
        <title>Metabolic flexibility allows generalist bacteria to become dominant in a frequently disturbed ecosystem.</title>
        <authorList>
            <person name="Chen Y.-J."/>
            <person name="Leung P.M."/>
            <person name="Bay S.K."/>
            <person name="Hugenholtz P."/>
            <person name="Kessler A.J."/>
            <person name="Shelley G."/>
            <person name="Waite D.W."/>
            <person name="Cook P.L."/>
            <person name="Greening C."/>
        </authorList>
    </citation>
    <scope>NUCLEOTIDE SEQUENCE [LARGE SCALE GENOMIC DNA]</scope>
    <source>
        <strain evidence="2">SS_bin_28</strain>
    </source>
</reference>
<evidence type="ECO:0000256" key="1">
    <source>
        <dbReference type="SAM" id="SignalP"/>
    </source>
</evidence>
<dbReference type="EMBL" id="JABDJR010000623">
    <property type="protein sequence ID" value="NNF08157.1"/>
    <property type="molecule type" value="Genomic_DNA"/>
</dbReference>
<dbReference type="Pfam" id="PF18939">
    <property type="entry name" value="DUF5686"/>
    <property type="match status" value="1"/>
</dbReference>
<keyword evidence="1" id="KW-0732">Signal</keyword>
<organism evidence="2 3">
    <name type="scientific">Eiseniibacteriota bacterium</name>
    <dbReference type="NCBI Taxonomy" id="2212470"/>
    <lineage>
        <taxon>Bacteria</taxon>
        <taxon>Candidatus Eiseniibacteriota</taxon>
    </lineage>
</organism>
<dbReference type="AlphaFoldDB" id="A0A7Y2EBR0"/>
<accession>A0A7Y2EBR0</accession>
<feature type="signal peptide" evidence="1">
    <location>
        <begin position="1"/>
        <end position="24"/>
    </location>
</feature>
<sequence length="414" mass="47167">MRQIHSFFLIAFGAILSLASISQAEVATPDTTTGETAPFRIELFSPPDREDYTDDFVDGVDKIDEDPWLGEDWDEHEGYHHLNDFSLGSWIQYNRVEGLALSLFSERGLERDSFLPSYRAGLGYGFASQRGKYHLGFEQPIVPKHKLTLGAHAYRNVESYFLDNDVISDTENSLSALFFHRDYRNWYETEGARAWLGIYPSPFFRTTIGIRTQDEKSLDNKAEWSVWRQRARFGANPAIDEGTFRAYDITMEFDNHDEYGPQRIRHDHKLTWERSEESLDSDFDLWRLTLNSRSNFRLTPRQNLIARVLVGTGSAKHGDLPVQRRFYLGGIGTLRGHNYRDMSGNNAALLNLQYEFEVEGSTRALVLVDAGTAWDKGKFSDQAIAVDLGAGVRFGEEGISFLLAKNVNDSDSDI</sequence>
<proteinExistence type="predicted"/>
<gene>
    <name evidence="2" type="ORF">HKN21_15440</name>
</gene>
<comment type="caution">
    <text evidence="2">The sequence shown here is derived from an EMBL/GenBank/DDBJ whole genome shotgun (WGS) entry which is preliminary data.</text>
</comment>
<dbReference type="Proteomes" id="UP000547674">
    <property type="component" value="Unassembled WGS sequence"/>
</dbReference>
<dbReference type="Gene3D" id="2.40.160.50">
    <property type="entry name" value="membrane protein fhac: a member of the omp85/tpsb transporter family"/>
    <property type="match status" value="1"/>
</dbReference>
<feature type="non-terminal residue" evidence="2">
    <location>
        <position position="414"/>
    </location>
</feature>